<evidence type="ECO:0000313" key="2">
    <source>
        <dbReference type="EMBL" id="GIL64940.1"/>
    </source>
</evidence>
<feature type="compositionally biased region" description="Gly residues" evidence="1">
    <location>
        <begin position="160"/>
        <end position="178"/>
    </location>
</feature>
<name>A0A8J4BN40_9CHLO</name>
<proteinExistence type="predicted"/>
<feature type="compositionally biased region" description="Low complexity" evidence="1">
    <location>
        <begin position="179"/>
        <end position="188"/>
    </location>
</feature>
<comment type="caution">
    <text evidence="2">The sequence shown here is derived from an EMBL/GenBank/DDBJ whole genome shotgun (WGS) entry which is preliminary data.</text>
</comment>
<keyword evidence="3" id="KW-1185">Reference proteome</keyword>
<feature type="region of interest" description="Disordered" evidence="1">
    <location>
        <begin position="1"/>
        <end position="31"/>
    </location>
</feature>
<organism evidence="2 3">
    <name type="scientific">Volvox africanus</name>
    <dbReference type="NCBI Taxonomy" id="51714"/>
    <lineage>
        <taxon>Eukaryota</taxon>
        <taxon>Viridiplantae</taxon>
        <taxon>Chlorophyta</taxon>
        <taxon>core chlorophytes</taxon>
        <taxon>Chlorophyceae</taxon>
        <taxon>CS clade</taxon>
        <taxon>Chlamydomonadales</taxon>
        <taxon>Volvocaceae</taxon>
        <taxon>Volvox</taxon>
    </lineage>
</organism>
<dbReference type="Proteomes" id="UP000747399">
    <property type="component" value="Unassembled WGS sequence"/>
</dbReference>
<feature type="region of interest" description="Disordered" evidence="1">
    <location>
        <begin position="160"/>
        <end position="188"/>
    </location>
</feature>
<protein>
    <submittedName>
        <fullName evidence="2">Uncharacterized protein</fullName>
    </submittedName>
</protein>
<dbReference type="AlphaFoldDB" id="A0A8J4BN40"/>
<feature type="non-terminal residue" evidence="2">
    <location>
        <position position="188"/>
    </location>
</feature>
<feature type="compositionally biased region" description="Low complexity" evidence="1">
    <location>
        <begin position="19"/>
        <end position="31"/>
    </location>
</feature>
<evidence type="ECO:0000256" key="1">
    <source>
        <dbReference type="SAM" id="MobiDB-lite"/>
    </source>
</evidence>
<gene>
    <name evidence="2" type="ORF">Vafri_18799</name>
</gene>
<sequence>VGFADDGEGGGRRSSPTFQHQQGQQQGQRQQQQLLDEDLLVASRQSGEADVGLMALWALLNLSGYEPAQTGICRHGLYTLMAAVHGSADPARSAAARAILTNIHYHPGNATVLYKAELKLKYAALARMLEQERRGKEAREAALRRLAATALIGMNTGGSSSGVGGAASNGGSGGGAAGGAAASVDGTT</sequence>
<dbReference type="EMBL" id="BNCO01000071">
    <property type="protein sequence ID" value="GIL64940.1"/>
    <property type="molecule type" value="Genomic_DNA"/>
</dbReference>
<accession>A0A8J4BN40</accession>
<evidence type="ECO:0000313" key="3">
    <source>
        <dbReference type="Proteomes" id="UP000747399"/>
    </source>
</evidence>
<reference evidence="2" key="1">
    <citation type="journal article" date="2021" name="Proc. Natl. Acad. Sci. U.S.A.">
        <title>Three genomes in the algal genus Volvox reveal the fate of a haploid sex-determining region after a transition to homothallism.</title>
        <authorList>
            <person name="Yamamoto K."/>
            <person name="Hamaji T."/>
            <person name="Kawai-Toyooka H."/>
            <person name="Matsuzaki R."/>
            <person name="Takahashi F."/>
            <person name="Nishimura Y."/>
            <person name="Kawachi M."/>
            <person name="Noguchi H."/>
            <person name="Minakuchi Y."/>
            <person name="Umen J.G."/>
            <person name="Toyoda A."/>
            <person name="Nozaki H."/>
        </authorList>
    </citation>
    <scope>NUCLEOTIDE SEQUENCE</scope>
    <source>
        <strain evidence="2">NIES-3780</strain>
    </source>
</reference>
<feature type="non-terminal residue" evidence="2">
    <location>
        <position position="1"/>
    </location>
</feature>